<evidence type="ECO:0000313" key="3">
    <source>
        <dbReference type="Proteomes" id="UP000827284"/>
    </source>
</evidence>
<evidence type="ECO:0000256" key="1">
    <source>
        <dbReference type="SAM" id="SignalP"/>
    </source>
</evidence>
<comment type="caution">
    <text evidence="2">The sequence shown here is derived from an EMBL/GenBank/DDBJ whole genome shotgun (WGS) entry which is preliminary data.</text>
</comment>
<protein>
    <submittedName>
        <fullName evidence="2">Uncharacterized protein</fullName>
    </submittedName>
</protein>
<reference evidence="2" key="2">
    <citation type="journal article" date="2022" name="Microbiol. Resour. Announc.">
        <title>Whole-Genome Sequence of Entomortierella parvispora E1425, a Mucoromycotan Fungus Associated with Burkholderiaceae-Related Endosymbiotic Bacteria.</title>
        <authorList>
            <person name="Herlambang A."/>
            <person name="Guo Y."/>
            <person name="Takashima Y."/>
            <person name="Narisawa K."/>
            <person name="Ohta H."/>
            <person name="Nishizawa T."/>
        </authorList>
    </citation>
    <scope>NUCLEOTIDE SEQUENCE</scope>
    <source>
        <strain evidence="2">E1425</strain>
    </source>
</reference>
<dbReference type="AlphaFoldDB" id="A0A9P3HB20"/>
<evidence type="ECO:0000313" key="2">
    <source>
        <dbReference type="EMBL" id="GJJ73377.1"/>
    </source>
</evidence>
<gene>
    <name evidence="2" type="ORF">EMPS_05735</name>
</gene>
<organism evidence="2 3">
    <name type="scientific">Entomortierella parvispora</name>
    <dbReference type="NCBI Taxonomy" id="205924"/>
    <lineage>
        <taxon>Eukaryota</taxon>
        <taxon>Fungi</taxon>
        <taxon>Fungi incertae sedis</taxon>
        <taxon>Mucoromycota</taxon>
        <taxon>Mortierellomycotina</taxon>
        <taxon>Mortierellomycetes</taxon>
        <taxon>Mortierellales</taxon>
        <taxon>Mortierellaceae</taxon>
        <taxon>Entomortierella</taxon>
    </lineage>
</organism>
<name>A0A9P3HB20_9FUNG</name>
<keyword evidence="1" id="KW-0732">Signal</keyword>
<keyword evidence="3" id="KW-1185">Reference proteome</keyword>
<proteinExistence type="predicted"/>
<sequence>MRINYFVVPLFTLAAVMADPTEKQLAADIDAILCDLKAHTPEWYSCVSCCQGKLPYETHGNKNPYAETRDVLYKDPAFNQNTQDQECKERDAFVEQLKVNMLDLKSDLKAAYSTAAGMQTFFEKKYECFLGCNKTPIDTAACTGF</sequence>
<feature type="chain" id="PRO_5040146877" evidence="1">
    <location>
        <begin position="19"/>
        <end position="145"/>
    </location>
</feature>
<reference evidence="2" key="1">
    <citation type="submission" date="2021-11" db="EMBL/GenBank/DDBJ databases">
        <authorList>
            <person name="Herlambang A."/>
            <person name="Guo Y."/>
            <person name="Takashima Y."/>
            <person name="Nishizawa T."/>
        </authorList>
    </citation>
    <scope>NUCLEOTIDE SEQUENCE</scope>
    <source>
        <strain evidence="2">E1425</strain>
    </source>
</reference>
<accession>A0A9P3HB20</accession>
<dbReference type="OrthoDB" id="2393416at2759"/>
<dbReference type="EMBL" id="BQFW01000008">
    <property type="protein sequence ID" value="GJJ73377.1"/>
    <property type="molecule type" value="Genomic_DNA"/>
</dbReference>
<feature type="signal peptide" evidence="1">
    <location>
        <begin position="1"/>
        <end position="18"/>
    </location>
</feature>
<dbReference type="Proteomes" id="UP000827284">
    <property type="component" value="Unassembled WGS sequence"/>
</dbReference>